<feature type="chain" id="PRO_5032507584" evidence="1">
    <location>
        <begin position="19"/>
        <end position="204"/>
    </location>
</feature>
<feature type="signal peptide" evidence="1">
    <location>
        <begin position="1"/>
        <end position="18"/>
    </location>
</feature>
<name>A0A814FYU0_9BILA</name>
<accession>A0A814FYU0</accession>
<keyword evidence="3" id="KW-1185">Reference proteome</keyword>
<protein>
    <submittedName>
        <fullName evidence="2">Uncharacterized protein</fullName>
    </submittedName>
</protein>
<dbReference type="AlphaFoldDB" id="A0A814FYU0"/>
<evidence type="ECO:0000313" key="3">
    <source>
        <dbReference type="Proteomes" id="UP000663879"/>
    </source>
</evidence>
<gene>
    <name evidence="2" type="ORF">OXX778_LOCUS15923</name>
</gene>
<dbReference type="EMBL" id="CAJNOC010003627">
    <property type="protein sequence ID" value="CAF0991259.1"/>
    <property type="molecule type" value="Genomic_DNA"/>
</dbReference>
<dbReference type="Proteomes" id="UP000663879">
    <property type="component" value="Unassembled WGS sequence"/>
</dbReference>
<keyword evidence="1" id="KW-0732">Signal</keyword>
<evidence type="ECO:0000256" key="1">
    <source>
        <dbReference type="SAM" id="SignalP"/>
    </source>
</evidence>
<proteinExistence type="predicted"/>
<sequence>MNMLTILTLSLFYAVINGNLRTNKIEEKLIGNFSDMEEVNFEYDTNLDMNETNSNEYNFEDDETMVQELDITFQNNFTTDSDFNMTEHDQDFLESGLELLKEDYNSTFENSTEDYQQIDFNGIILENEMELIDETENENLIQNEEFLDKFKEESKFTTKVSDTIDHINDTTKTLSINLSNTIRFSWTNFIFYFKFKIFIILFFY</sequence>
<organism evidence="2 3">
    <name type="scientific">Brachionus calyciflorus</name>
    <dbReference type="NCBI Taxonomy" id="104777"/>
    <lineage>
        <taxon>Eukaryota</taxon>
        <taxon>Metazoa</taxon>
        <taxon>Spiralia</taxon>
        <taxon>Gnathifera</taxon>
        <taxon>Rotifera</taxon>
        <taxon>Eurotatoria</taxon>
        <taxon>Monogononta</taxon>
        <taxon>Pseudotrocha</taxon>
        <taxon>Ploima</taxon>
        <taxon>Brachionidae</taxon>
        <taxon>Brachionus</taxon>
    </lineage>
</organism>
<comment type="caution">
    <text evidence="2">The sequence shown here is derived from an EMBL/GenBank/DDBJ whole genome shotgun (WGS) entry which is preliminary data.</text>
</comment>
<evidence type="ECO:0000313" key="2">
    <source>
        <dbReference type="EMBL" id="CAF0991259.1"/>
    </source>
</evidence>
<reference evidence="2" key="1">
    <citation type="submission" date="2021-02" db="EMBL/GenBank/DDBJ databases">
        <authorList>
            <person name="Nowell W R."/>
        </authorList>
    </citation>
    <scope>NUCLEOTIDE SEQUENCE</scope>
    <source>
        <strain evidence="2">Ploen Becks lab</strain>
    </source>
</reference>